<gene>
    <name evidence="1" type="ORF">PVBG_06128</name>
</gene>
<dbReference type="InterPro" id="IPR008780">
    <property type="entry name" value="Plasmodium_Vir"/>
</dbReference>
<organism evidence="1 2">
    <name type="scientific">Plasmodium vivax (strain Brazil I)</name>
    <dbReference type="NCBI Taxonomy" id="1033975"/>
    <lineage>
        <taxon>Eukaryota</taxon>
        <taxon>Sar</taxon>
        <taxon>Alveolata</taxon>
        <taxon>Apicomplexa</taxon>
        <taxon>Aconoidasida</taxon>
        <taxon>Haemosporida</taxon>
        <taxon>Plasmodiidae</taxon>
        <taxon>Plasmodium</taxon>
        <taxon>Plasmodium (Plasmodium)</taxon>
    </lineage>
</organism>
<dbReference type="Pfam" id="PF05795">
    <property type="entry name" value="Plasmodium_Vir"/>
    <property type="match status" value="1"/>
</dbReference>
<evidence type="ECO:0000313" key="1">
    <source>
        <dbReference type="EMBL" id="KMZ88639.1"/>
    </source>
</evidence>
<dbReference type="AlphaFoldDB" id="A0A0J9T0J1"/>
<proteinExistence type="predicted"/>
<sequence length="281" mass="32691">MVVQKDKSVSQNIIIKNSYKELPSERFYDWLDRDLTSTTQYYSDCNTLDAPYKNNQEIRSLCAKVVKYIKTKPSILNGNHLKDHQCNLFNYWLYEQLDSYCKDGPHKPVQIFGNFHRVLSGFTYYPKDVTCKLDNSIPMIPDRQDRKKLYDYCFDYKTILENYKHSKEKCNEYHTYVKNKIELYNKYQAFCSSHDKSKSPDFFNENCKNYDPSVLLAQLKCDEIGVNDKALHEVAPGTTRNTSPSIESVSNLGNAFLGVVVTSMTSGFLYKVNTNLIKINQ</sequence>
<evidence type="ECO:0008006" key="3">
    <source>
        <dbReference type="Google" id="ProtNLM"/>
    </source>
</evidence>
<reference evidence="1 2" key="1">
    <citation type="submission" date="2011-08" db="EMBL/GenBank/DDBJ databases">
        <title>The Genome Sequence of Plasmodium vivax Brazil I.</title>
        <authorList>
            <consortium name="The Broad Institute Genome Sequencing Platform"/>
            <consortium name="The Broad Institute Genome Sequencing Center for Infectious Disease"/>
            <person name="Neafsey D."/>
            <person name="Carlton J."/>
            <person name="Barnwell J."/>
            <person name="Collins W."/>
            <person name="Escalante A."/>
            <person name="Mullikin J."/>
            <person name="Saul A."/>
            <person name="Guigo R."/>
            <person name="Camara F."/>
            <person name="Young S.K."/>
            <person name="Zeng Q."/>
            <person name="Gargeya S."/>
            <person name="Fitzgerald M."/>
            <person name="Haas B."/>
            <person name="Abouelleil A."/>
            <person name="Alvarado L."/>
            <person name="Arachchi H.M."/>
            <person name="Berlin A."/>
            <person name="Brown A."/>
            <person name="Chapman S.B."/>
            <person name="Chen Z."/>
            <person name="Dunbar C."/>
            <person name="Freedman E."/>
            <person name="Gearin G."/>
            <person name="Gellesch M."/>
            <person name="Goldberg J."/>
            <person name="Griggs A."/>
            <person name="Gujja S."/>
            <person name="Heiman D."/>
            <person name="Howarth C."/>
            <person name="Larson L."/>
            <person name="Lui A."/>
            <person name="MacDonald P.J.P."/>
            <person name="Montmayeur A."/>
            <person name="Murphy C."/>
            <person name="Neiman D."/>
            <person name="Pearson M."/>
            <person name="Priest M."/>
            <person name="Roberts A."/>
            <person name="Saif S."/>
            <person name="Shea T."/>
            <person name="Shenoy N."/>
            <person name="Sisk P."/>
            <person name="Stolte C."/>
            <person name="Sykes S."/>
            <person name="Wortman J."/>
            <person name="Nusbaum C."/>
            <person name="Birren B."/>
        </authorList>
    </citation>
    <scope>NUCLEOTIDE SEQUENCE [LARGE SCALE GENOMIC DNA]</scope>
    <source>
        <strain evidence="1 2">Brazil I</strain>
    </source>
</reference>
<dbReference type="OrthoDB" id="10552951at2759"/>
<dbReference type="Proteomes" id="UP000053327">
    <property type="component" value="Unassembled WGS sequence"/>
</dbReference>
<dbReference type="EMBL" id="KQ234760">
    <property type="protein sequence ID" value="KMZ88639.1"/>
    <property type="molecule type" value="Genomic_DNA"/>
</dbReference>
<protein>
    <recommendedName>
        <fullName evidence="3">VIR protein</fullName>
    </recommendedName>
</protein>
<accession>A0A0J9T0J1</accession>
<name>A0A0J9T0J1_PLAV1</name>
<evidence type="ECO:0000313" key="2">
    <source>
        <dbReference type="Proteomes" id="UP000053327"/>
    </source>
</evidence>